<dbReference type="Proteomes" id="UP000239415">
    <property type="component" value="Unassembled WGS sequence"/>
</dbReference>
<dbReference type="InterPro" id="IPR027417">
    <property type="entry name" value="P-loop_NTPase"/>
</dbReference>
<accession>A0A2T0KB82</accession>
<dbReference type="GO" id="GO:0005524">
    <property type="term" value="F:ATP binding"/>
    <property type="evidence" value="ECO:0007669"/>
    <property type="project" value="InterPro"/>
</dbReference>
<sequence>MINDPDQLRDRMAAQGYLAGDGLAEAAYLSLKLERPLFLEGDPGVGKTDFARKLAGALGRAYVRLQCHSGLDAAQALYEWNFPQQILALRSVDSPSRREELLEQLYDRKFLLRRPILRALQDGPAVLLIDEIDRADDEFEAVLLQVLEDYEITIPELADPIPAAVKPIVVLTSNRTREVHDALKRRCLYYWIDHPKPDQEEHILRVRVQGLSERLAREIAEGMGRVRDDPKVTKAPGVAEALDFASALVARDFGGLDEKSVRATVTTLAKDHADRDRIIRRLLP</sequence>
<dbReference type="InterPro" id="IPR003593">
    <property type="entry name" value="AAA+_ATPase"/>
</dbReference>
<dbReference type="PANTHER" id="PTHR42759:SF1">
    <property type="entry name" value="MAGNESIUM-CHELATASE SUBUNIT CHLD"/>
    <property type="match status" value="1"/>
</dbReference>
<reference evidence="2 3" key="1">
    <citation type="submission" date="2018-03" db="EMBL/GenBank/DDBJ databases">
        <title>Genomic Encyclopedia of Archaeal and Bacterial Type Strains, Phase II (KMG-II): from individual species to whole genera.</title>
        <authorList>
            <person name="Goeker M."/>
        </authorList>
    </citation>
    <scope>NUCLEOTIDE SEQUENCE [LARGE SCALE GENOMIC DNA]</scope>
    <source>
        <strain evidence="2 3">DSM 43146</strain>
    </source>
</reference>
<dbReference type="InterPro" id="IPR050764">
    <property type="entry name" value="CbbQ/NirQ/NorQ/GpvN"/>
</dbReference>
<protein>
    <submittedName>
        <fullName evidence="2">Dynein-related subfamily AAA family protein</fullName>
    </submittedName>
</protein>
<keyword evidence="3" id="KW-1185">Reference proteome</keyword>
<dbReference type="InterPro" id="IPR011704">
    <property type="entry name" value="ATPase_dyneun-rel_AAA"/>
</dbReference>
<feature type="domain" description="AAA+ ATPase" evidence="1">
    <location>
        <begin position="33"/>
        <end position="198"/>
    </location>
</feature>
<dbReference type="GO" id="GO:0016887">
    <property type="term" value="F:ATP hydrolysis activity"/>
    <property type="evidence" value="ECO:0007669"/>
    <property type="project" value="InterPro"/>
</dbReference>
<dbReference type="SMART" id="SM00382">
    <property type="entry name" value="AAA"/>
    <property type="match status" value="1"/>
</dbReference>
<gene>
    <name evidence="2" type="ORF">CLV67_108251</name>
</gene>
<evidence type="ECO:0000313" key="2">
    <source>
        <dbReference type="EMBL" id="PRX20453.1"/>
    </source>
</evidence>
<dbReference type="AlphaFoldDB" id="A0A2T0KB82"/>
<dbReference type="EMBL" id="PVMZ01000008">
    <property type="protein sequence ID" value="PRX20453.1"/>
    <property type="molecule type" value="Genomic_DNA"/>
</dbReference>
<comment type="caution">
    <text evidence="2">The sequence shown here is derived from an EMBL/GenBank/DDBJ whole genome shotgun (WGS) entry which is preliminary data.</text>
</comment>
<proteinExistence type="predicted"/>
<dbReference type="Gene3D" id="3.40.50.300">
    <property type="entry name" value="P-loop containing nucleotide triphosphate hydrolases"/>
    <property type="match status" value="1"/>
</dbReference>
<evidence type="ECO:0000313" key="3">
    <source>
        <dbReference type="Proteomes" id="UP000239415"/>
    </source>
</evidence>
<name>A0A2T0KB82_9ACTN</name>
<dbReference type="PANTHER" id="PTHR42759">
    <property type="entry name" value="MOXR FAMILY PROTEIN"/>
    <property type="match status" value="1"/>
</dbReference>
<dbReference type="SUPFAM" id="SSF52540">
    <property type="entry name" value="P-loop containing nucleoside triphosphate hydrolases"/>
    <property type="match status" value="1"/>
</dbReference>
<evidence type="ECO:0000259" key="1">
    <source>
        <dbReference type="SMART" id="SM00382"/>
    </source>
</evidence>
<dbReference type="CDD" id="cd00009">
    <property type="entry name" value="AAA"/>
    <property type="match status" value="1"/>
</dbReference>
<organism evidence="2 3">
    <name type="scientific">Actinoplanes italicus</name>
    <dbReference type="NCBI Taxonomy" id="113567"/>
    <lineage>
        <taxon>Bacteria</taxon>
        <taxon>Bacillati</taxon>
        <taxon>Actinomycetota</taxon>
        <taxon>Actinomycetes</taxon>
        <taxon>Micromonosporales</taxon>
        <taxon>Micromonosporaceae</taxon>
        <taxon>Actinoplanes</taxon>
    </lineage>
</organism>
<dbReference type="RefSeq" id="WP_239166955.1">
    <property type="nucleotide sequence ID" value="NZ_BOMO01000180.1"/>
</dbReference>
<dbReference type="Pfam" id="PF07728">
    <property type="entry name" value="AAA_5"/>
    <property type="match status" value="1"/>
</dbReference>